<dbReference type="Gene3D" id="3.10.10.10">
    <property type="entry name" value="HIV Type 1 Reverse Transcriptase, subunit A, domain 1"/>
    <property type="match status" value="1"/>
</dbReference>
<sequence length="121" mass="14100">LGGRTIFSKVDLIRAYQQIPVAEEDILKTAITTPFGLFEYVRMPFGLRNAAQTFQRFMDEVIRGLRFCFVYLDDVLVASRSKEEHEKHLATLFHWFEKYGVKLNPAKCVFFAPDLEFLGFK</sequence>
<evidence type="ECO:0000256" key="1">
    <source>
        <dbReference type="ARBA" id="ARBA00022670"/>
    </source>
</evidence>
<dbReference type="InterPro" id="IPR043502">
    <property type="entry name" value="DNA/RNA_pol_sf"/>
</dbReference>
<dbReference type="PROSITE" id="PS50878">
    <property type="entry name" value="RT_POL"/>
    <property type="match status" value="1"/>
</dbReference>
<dbReference type="SUPFAM" id="SSF56672">
    <property type="entry name" value="DNA/RNA polymerases"/>
    <property type="match status" value="1"/>
</dbReference>
<evidence type="ECO:0000256" key="3">
    <source>
        <dbReference type="ARBA" id="ARBA00022695"/>
    </source>
</evidence>
<dbReference type="Pfam" id="PF00078">
    <property type="entry name" value="RVT_1"/>
    <property type="match status" value="1"/>
</dbReference>
<dbReference type="AlphaFoldDB" id="A0A0V0Z572"/>
<keyword evidence="5" id="KW-0255">Endonuclease</keyword>
<evidence type="ECO:0000313" key="9">
    <source>
        <dbReference type="EMBL" id="KRY07638.1"/>
    </source>
</evidence>
<evidence type="ECO:0000256" key="4">
    <source>
        <dbReference type="ARBA" id="ARBA00022722"/>
    </source>
</evidence>
<name>A0A0V0Z572_TRISP</name>
<keyword evidence="4" id="KW-0540">Nuclease</keyword>
<evidence type="ECO:0000256" key="6">
    <source>
        <dbReference type="ARBA" id="ARBA00022801"/>
    </source>
</evidence>
<dbReference type="InterPro" id="IPR000477">
    <property type="entry name" value="RT_dom"/>
</dbReference>
<evidence type="ECO:0000313" key="10">
    <source>
        <dbReference type="Proteomes" id="UP000054776"/>
    </source>
</evidence>
<dbReference type="Gene3D" id="3.30.70.270">
    <property type="match status" value="1"/>
</dbReference>
<protein>
    <submittedName>
        <fullName evidence="9">Transposon Ty3-I Gag-Pol polyprotein</fullName>
    </submittedName>
</protein>
<evidence type="ECO:0000256" key="7">
    <source>
        <dbReference type="ARBA" id="ARBA00022918"/>
    </source>
</evidence>
<dbReference type="InterPro" id="IPR043128">
    <property type="entry name" value="Rev_trsase/Diguanyl_cyclase"/>
</dbReference>
<proteinExistence type="predicted"/>
<evidence type="ECO:0000256" key="2">
    <source>
        <dbReference type="ARBA" id="ARBA00022679"/>
    </source>
</evidence>
<dbReference type="OrthoDB" id="5856733at2759"/>
<reference evidence="9 10" key="1">
    <citation type="submission" date="2015-01" db="EMBL/GenBank/DDBJ databases">
        <title>Evolution of Trichinella species and genotypes.</title>
        <authorList>
            <person name="Korhonen P.K."/>
            <person name="Edoardo P."/>
            <person name="Giuseppe L.R."/>
            <person name="Gasser R.B."/>
        </authorList>
    </citation>
    <scope>NUCLEOTIDE SEQUENCE [LARGE SCALE GENOMIC DNA]</scope>
    <source>
        <strain evidence="9">ISS3</strain>
    </source>
</reference>
<dbReference type="GO" id="GO:0006508">
    <property type="term" value="P:proteolysis"/>
    <property type="evidence" value="ECO:0007669"/>
    <property type="project" value="UniProtKB-KW"/>
</dbReference>
<keyword evidence="6" id="KW-0378">Hydrolase</keyword>
<feature type="non-terminal residue" evidence="9">
    <location>
        <position position="1"/>
    </location>
</feature>
<organism evidence="9 10">
    <name type="scientific">Trichinella spiralis</name>
    <name type="common">Trichina worm</name>
    <dbReference type="NCBI Taxonomy" id="6334"/>
    <lineage>
        <taxon>Eukaryota</taxon>
        <taxon>Metazoa</taxon>
        <taxon>Ecdysozoa</taxon>
        <taxon>Nematoda</taxon>
        <taxon>Enoplea</taxon>
        <taxon>Dorylaimia</taxon>
        <taxon>Trichinellida</taxon>
        <taxon>Trichinellidae</taxon>
        <taxon>Trichinella</taxon>
    </lineage>
</organism>
<feature type="non-terminal residue" evidence="9">
    <location>
        <position position="121"/>
    </location>
</feature>
<dbReference type="InParanoid" id="A0A0V0Z572"/>
<keyword evidence="3" id="KW-0548">Nucleotidyltransferase</keyword>
<dbReference type="GO" id="GO:0003964">
    <property type="term" value="F:RNA-directed DNA polymerase activity"/>
    <property type="evidence" value="ECO:0007669"/>
    <property type="project" value="UniProtKB-KW"/>
</dbReference>
<dbReference type="PANTHER" id="PTHR24559:SF444">
    <property type="entry name" value="REVERSE TRANSCRIPTASE DOMAIN-CONTAINING PROTEIN"/>
    <property type="match status" value="1"/>
</dbReference>
<gene>
    <name evidence="9" type="primary">TY3B-I</name>
    <name evidence="9" type="ORF">T01_4858</name>
</gene>
<dbReference type="FunFam" id="3.10.10.10:FF:000007">
    <property type="entry name" value="Retrovirus-related Pol polyprotein from transposon 17.6-like Protein"/>
    <property type="match status" value="1"/>
</dbReference>
<feature type="domain" description="Reverse transcriptase" evidence="8">
    <location>
        <begin position="1"/>
        <end position="121"/>
    </location>
</feature>
<keyword evidence="2" id="KW-0808">Transferase</keyword>
<dbReference type="CDD" id="cd01647">
    <property type="entry name" value="RT_LTR"/>
    <property type="match status" value="1"/>
</dbReference>
<accession>A0A0V0Z572</accession>
<dbReference type="InterPro" id="IPR053134">
    <property type="entry name" value="RNA-dir_DNA_polymerase"/>
</dbReference>
<dbReference type="Proteomes" id="UP000054776">
    <property type="component" value="Unassembled WGS sequence"/>
</dbReference>
<keyword evidence="10" id="KW-1185">Reference proteome</keyword>
<comment type="caution">
    <text evidence="9">The sequence shown here is derived from an EMBL/GenBank/DDBJ whole genome shotgun (WGS) entry which is preliminary data.</text>
</comment>
<dbReference type="EMBL" id="JYDH01002738">
    <property type="protein sequence ID" value="KRY07638.1"/>
    <property type="molecule type" value="Genomic_DNA"/>
</dbReference>
<evidence type="ECO:0000256" key="5">
    <source>
        <dbReference type="ARBA" id="ARBA00022759"/>
    </source>
</evidence>
<keyword evidence="7" id="KW-0695">RNA-directed DNA polymerase</keyword>
<keyword evidence="1" id="KW-0645">Protease</keyword>
<dbReference type="GO" id="GO:0004519">
    <property type="term" value="F:endonuclease activity"/>
    <property type="evidence" value="ECO:0007669"/>
    <property type="project" value="UniProtKB-KW"/>
</dbReference>
<dbReference type="STRING" id="6334.A0A0V0Z572"/>
<dbReference type="PANTHER" id="PTHR24559">
    <property type="entry name" value="TRANSPOSON TY3-I GAG-POL POLYPROTEIN"/>
    <property type="match status" value="1"/>
</dbReference>
<dbReference type="GO" id="GO:0008233">
    <property type="term" value="F:peptidase activity"/>
    <property type="evidence" value="ECO:0007669"/>
    <property type="project" value="UniProtKB-KW"/>
</dbReference>
<evidence type="ECO:0000259" key="8">
    <source>
        <dbReference type="PROSITE" id="PS50878"/>
    </source>
</evidence>